<evidence type="ECO:0000256" key="3">
    <source>
        <dbReference type="ARBA" id="ARBA00022827"/>
    </source>
</evidence>
<evidence type="ECO:0000256" key="7">
    <source>
        <dbReference type="SAM" id="SignalP"/>
    </source>
</evidence>
<dbReference type="Pfam" id="PF02852">
    <property type="entry name" value="Pyr_redox_dim"/>
    <property type="match status" value="1"/>
</dbReference>
<feature type="disulfide bond" description="Redox-active" evidence="6">
    <location>
        <begin position="97"/>
        <end position="102"/>
    </location>
</feature>
<organism evidence="10 11">
    <name type="scientific">Cladophialophora immunda</name>
    <dbReference type="NCBI Taxonomy" id="569365"/>
    <lineage>
        <taxon>Eukaryota</taxon>
        <taxon>Fungi</taxon>
        <taxon>Dikarya</taxon>
        <taxon>Ascomycota</taxon>
        <taxon>Pezizomycotina</taxon>
        <taxon>Eurotiomycetes</taxon>
        <taxon>Chaetothyriomycetidae</taxon>
        <taxon>Chaetothyriales</taxon>
        <taxon>Herpotrichiellaceae</taxon>
        <taxon>Cladophialophora</taxon>
    </lineage>
</organism>
<evidence type="ECO:0000256" key="6">
    <source>
        <dbReference type="PIRSR" id="PIRSR000350-4"/>
    </source>
</evidence>
<dbReference type="GO" id="GO:0050660">
    <property type="term" value="F:flavin adenine dinucleotide binding"/>
    <property type="evidence" value="ECO:0007669"/>
    <property type="project" value="TreeGrafter"/>
</dbReference>
<dbReference type="GeneID" id="27340475"/>
<dbReference type="GO" id="GO:0003955">
    <property type="term" value="F:NAD(P)H dehydrogenase (quinone) activity"/>
    <property type="evidence" value="ECO:0007669"/>
    <property type="project" value="TreeGrafter"/>
</dbReference>
<dbReference type="VEuPathDB" id="FungiDB:PV07_01281"/>
<dbReference type="STRING" id="569365.A0A0D2CXF4"/>
<gene>
    <name evidence="10" type="ORF">PV07_01281</name>
</gene>
<feature type="domain" description="FAD/NAD(P)-binding" evidence="9">
    <location>
        <begin position="62"/>
        <end position="386"/>
    </location>
</feature>
<dbReference type="PIRSF" id="PIRSF000350">
    <property type="entry name" value="Mercury_reductase_MerA"/>
    <property type="match status" value="1"/>
</dbReference>
<dbReference type="Pfam" id="PF07992">
    <property type="entry name" value="Pyr_redox_2"/>
    <property type="match status" value="1"/>
</dbReference>
<comment type="cofactor">
    <cofactor evidence="5">
        <name>FAD</name>
        <dbReference type="ChEBI" id="CHEBI:57692"/>
    </cofactor>
    <text evidence="5">Binds 1 FAD per subunit.</text>
</comment>
<evidence type="ECO:0000256" key="5">
    <source>
        <dbReference type="PIRSR" id="PIRSR000350-3"/>
    </source>
</evidence>
<proteinExistence type="inferred from homology"/>
<keyword evidence="7" id="KW-0732">Signal</keyword>
<evidence type="ECO:0000256" key="1">
    <source>
        <dbReference type="ARBA" id="ARBA00007532"/>
    </source>
</evidence>
<evidence type="ECO:0000313" key="10">
    <source>
        <dbReference type="EMBL" id="KIW34505.1"/>
    </source>
</evidence>
<feature type="binding site" evidence="5">
    <location>
        <position position="106"/>
    </location>
    <ligand>
        <name>FAD</name>
        <dbReference type="ChEBI" id="CHEBI:57692"/>
    </ligand>
</feature>
<feature type="signal peptide" evidence="7">
    <location>
        <begin position="1"/>
        <end position="26"/>
    </location>
</feature>
<dbReference type="InterPro" id="IPR004099">
    <property type="entry name" value="Pyr_nucl-diS_OxRdtase_dimer"/>
</dbReference>
<dbReference type="OrthoDB" id="361797at2759"/>
<dbReference type="SUPFAM" id="SSF55424">
    <property type="entry name" value="FAD/NAD-linked reductases, dimerisation (C-terminal) domain"/>
    <property type="match status" value="1"/>
</dbReference>
<feature type="binding site" evidence="5">
    <location>
        <position position="333"/>
    </location>
    <ligand>
        <name>NAD(+)</name>
        <dbReference type="ChEBI" id="CHEBI:57540"/>
    </ligand>
</feature>
<dbReference type="PANTHER" id="PTHR43014">
    <property type="entry name" value="MERCURIC REDUCTASE"/>
    <property type="match status" value="1"/>
</dbReference>
<feature type="domain" description="Pyridine nucleotide-disulphide oxidoreductase dimerisation" evidence="8">
    <location>
        <begin position="413"/>
        <end position="521"/>
    </location>
</feature>
<feature type="chain" id="PRO_5002240075" description="Mercuric reductase" evidence="7">
    <location>
        <begin position="27"/>
        <end position="528"/>
    </location>
</feature>
<dbReference type="PANTHER" id="PTHR43014:SF2">
    <property type="entry name" value="MERCURIC REDUCTASE"/>
    <property type="match status" value="1"/>
</dbReference>
<keyword evidence="5" id="KW-0520">NAD</keyword>
<dbReference type="PRINTS" id="PR00411">
    <property type="entry name" value="PNDRDTASEI"/>
</dbReference>
<keyword evidence="5" id="KW-0547">Nucleotide-binding</keyword>
<name>A0A0D2CXF4_9EURO</name>
<dbReference type="RefSeq" id="XP_016254721.1">
    <property type="nucleotide sequence ID" value="XM_016387793.1"/>
</dbReference>
<dbReference type="InterPro" id="IPR036188">
    <property type="entry name" value="FAD/NAD-bd_sf"/>
</dbReference>
<evidence type="ECO:0000256" key="2">
    <source>
        <dbReference type="ARBA" id="ARBA00022630"/>
    </source>
</evidence>
<keyword evidence="11" id="KW-1185">Reference proteome</keyword>
<evidence type="ECO:0000259" key="8">
    <source>
        <dbReference type="Pfam" id="PF02852"/>
    </source>
</evidence>
<dbReference type="SUPFAM" id="SSF51905">
    <property type="entry name" value="FAD/NAD(P)-binding domain"/>
    <property type="match status" value="1"/>
</dbReference>
<dbReference type="Proteomes" id="UP000054466">
    <property type="component" value="Unassembled WGS sequence"/>
</dbReference>
<sequence length="528" mass="56693">MKLLVTTAWRARKALLLLFDSRTAFALQQGGRSGQQQPGRESRRSITTTATATARMASHYEAIIVGSGQGGTPLAQALAKAGRRTALIEATHVGGTCINEGCTPTKTMVASARIAHLACRAQSYGVQFKRSSLVLNMETVRKRKRDMVDSFRSGSEARLRATDNLDLIFGRATFTAPKQLEVVVPHDEAHPLTLTGDQIFINAGCSPATLDARNADRTEGLLDSTSIMELGEVPRHLAIVGGGAIGCEFAQMMKRFGARVSLIQRADRLLPKEDADVSDEVRAIFAGAGIDVYLGATVREVSNVTLGQIVVALTQGDGTPKSLLCSHVLVAAGRTPNTATLGLDRAGVALDPRGFVAVDEHLATSAPGVWALGDIKGGPQQTHVSYDDFRVLRHNIITHAHAGERASIHGRLVPYTTFIDPQLGRVGLTEREARALDPPRNVKVAKMPMAYVARALEMDETKGFMKAVVDADTKEILGFACLGIEGGEIMSMVQMAMLGGLTYDELENAIFAHPCLSESLNNLWGFLE</sequence>
<comment type="similarity">
    <text evidence="1">Belongs to the class-I pyridine nucleotide-disulfide oxidoreductase family.</text>
</comment>
<feature type="active site" description="Proton acceptor" evidence="4">
    <location>
        <position position="513"/>
    </location>
</feature>
<evidence type="ECO:0000259" key="9">
    <source>
        <dbReference type="Pfam" id="PF07992"/>
    </source>
</evidence>
<evidence type="ECO:0008006" key="12">
    <source>
        <dbReference type="Google" id="ProtNLM"/>
    </source>
</evidence>
<keyword evidence="2" id="KW-0285">Flavoprotein</keyword>
<accession>A0A0D2CXF4</accession>
<protein>
    <recommendedName>
        <fullName evidence="12">Mercuric reductase</fullName>
    </recommendedName>
</protein>
<dbReference type="PRINTS" id="PR00368">
    <property type="entry name" value="FADPNR"/>
</dbReference>
<feature type="binding site" evidence="5">
    <location>
        <position position="374"/>
    </location>
    <ligand>
        <name>FAD</name>
        <dbReference type="ChEBI" id="CHEBI:57692"/>
    </ligand>
</feature>
<dbReference type="Gene3D" id="3.30.390.30">
    <property type="match status" value="1"/>
</dbReference>
<dbReference type="EMBL" id="KN847040">
    <property type="protein sequence ID" value="KIW34505.1"/>
    <property type="molecule type" value="Genomic_DNA"/>
</dbReference>
<dbReference type="InterPro" id="IPR023753">
    <property type="entry name" value="FAD/NAD-binding_dom"/>
</dbReference>
<dbReference type="HOGENOM" id="CLU_016755_1_2_1"/>
<evidence type="ECO:0000256" key="4">
    <source>
        <dbReference type="PIRSR" id="PIRSR000350-2"/>
    </source>
</evidence>
<dbReference type="AlphaFoldDB" id="A0A0D2CXF4"/>
<dbReference type="Gene3D" id="3.50.50.60">
    <property type="entry name" value="FAD/NAD(P)-binding domain"/>
    <property type="match status" value="2"/>
</dbReference>
<evidence type="ECO:0000313" key="11">
    <source>
        <dbReference type="Proteomes" id="UP000054466"/>
    </source>
</evidence>
<reference evidence="10 11" key="1">
    <citation type="submission" date="2015-01" db="EMBL/GenBank/DDBJ databases">
        <title>The Genome Sequence of Cladophialophora immunda CBS83496.</title>
        <authorList>
            <consortium name="The Broad Institute Genomics Platform"/>
            <person name="Cuomo C."/>
            <person name="de Hoog S."/>
            <person name="Gorbushina A."/>
            <person name="Stielow B."/>
            <person name="Teixiera M."/>
            <person name="Abouelleil A."/>
            <person name="Chapman S.B."/>
            <person name="Priest M."/>
            <person name="Young S.K."/>
            <person name="Wortman J."/>
            <person name="Nusbaum C."/>
            <person name="Birren B."/>
        </authorList>
    </citation>
    <scope>NUCLEOTIDE SEQUENCE [LARGE SCALE GENOMIC DNA]</scope>
    <source>
        <strain evidence="10 11">CBS 83496</strain>
    </source>
</reference>
<feature type="binding site" evidence="5">
    <location>
        <begin position="241"/>
        <end position="248"/>
    </location>
    <ligand>
        <name>NAD(+)</name>
        <dbReference type="ChEBI" id="CHEBI:57540"/>
    </ligand>
</feature>
<dbReference type="InterPro" id="IPR001100">
    <property type="entry name" value="Pyr_nuc-diS_OxRdtase"/>
</dbReference>
<keyword evidence="3 5" id="KW-0274">FAD</keyword>
<dbReference type="InterPro" id="IPR016156">
    <property type="entry name" value="FAD/NAD-linked_Rdtase_dimer_sf"/>
</dbReference>